<dbReference type="InterPro" id="IPR006120">
    <property type="entry name" value="Resolvase_HTH_dom"/>
</dbReference>
<evidence type="ECO:0000259" key="1">
    <source>
        <dbReference type="Pfam" id="PF02796"/>
    </source>
</evidence>
<sequence>MKDLEDWAAVQKVYKQTKSKRATAQLLGISRNTVKRLLAMDK</sequence>
<accession>A0A1M6L0P2</accession>
<evidence type="ECO:0000313" key="4">
    <source>
        <dbReference type="Proteomes" id="UP000184185"/>
    </source>
</evidence>
<protein>
    <recommendedName>
        <fullName evidence="1">Resolvase HTH domain-containing protein</fullName>
    </recommendedName>
</protein>
<reference evidence="3 4" key="1">
    <citation type="submission" date="2016-11" db="EMBL/GenBank/DDBJ databases">
        <authorList>
            <person name="Jaros S."/>
            <person name="Januszkiewicz K."/>
            <person name="Wedrychowicz H."/>
        </authorList>
    </citation>
    <scope>NUCLEOTIDE SEQUENCE [LARGE SCALE GENOMIC DNA]</scope>
    <source>
        <strain evidence="3 4">DSM 14809</strain>
    </source>
</reference>
<feature type="non-terminal residue" evidence="3">
    <location>
        <position position="42"/>
    </location>
</feature>
<dbReference type="GO" id="GO:0003677">
    <property type="term" value="F:DNA binding"/>
    <property type="evidence" value="ECO:0007669"/>
    <property type="project" value="InterPro"/>
</dbReference>
<dbReference type="EMBL" id="FQYQ01000009">
    <property type="protein sequence ID" value="SHJ05397.1"/>
    <property type="molecule type" value="Genomic_DNA"/>
</dbReference>
<dbReference type="Proteomes" id="UP000184185">
    <property type="component" value="Unassembled WGS sequence"/>
</dbReference>
<proteinExistence type="predicted"/>
<name>A0A1M6L0P2_PSEXY</name>
<organism evidence="3 4">
    <name type="scientific">Pseudobutyrivibrio xylanivorans DSM 14809</name>
    <dbReference type="NCBI Taxonomy" id="1123012"/>
    <lineage>
        <taxon>Bacteria</taxon>
        <taxon>Bacillati</taxon>
        <taxon>Bacillota</taxon>
        <taxon>Clostridia</taxon>
        <taxon>Lachnospirales</taxon>
        <taxon>Lachnospiraceae</taxon>
        <taxon>Pseudobutyrivibrio</taxon>
    </lineage>
</organism>
<dbReference type="GO" id="GO:0000150">
    <property type="term" value="F:DNA strand exchange activity"/>
    <property type="evidence" value="ECO:0007669"/>
    <property type="project" value="InterPro"/>
</dbReference>
<gene>
    <name evidence="2" type="ORF">SAMN02745725_01648</name>
    <name evidence="3" type="ORF">SAMN02745725_02986</name>
</gene>
<feature type="domain" description="Resolvase HTH" evidence="1">
    <location>
        <begin position="4"/>
        <end position="39"/>
    </location>
</feature>
<dbReference type="AlphaFoldDB" id="A0A1M6L0P2"/>
<dbReference type="EMBL" id="FQYQ01000036">
    <property type="protein sequence ID" value="SHJ64702.1"/>
    <property type="molecule type" value="Genomic_DNA"/>
</dbReference>
<dbReference type="Gene3D" id="1.10.10.60">
    <property type="entry name" value="Homeodomain-like"/>
    <property type="match status" value="1"/>
</dbReference>
<evidence type="ECO:0000313" key="3">
    <source>
        <dbReference type="EMBL" id="SHJ64702.1"/>
    </source>
</evidence>
<evidence type="ECO:0000313" key="2">
    <source>
        <dbReference type="EMBL" id="SHJ05397.1"/>
    </source>
</evidence>
<dbReference type="Pfam" id="PF02796">
    <property type="entry name" value="HTH_7"/>
    <property type="match status" value="1"/>
</dbReference>
<keyword evidence="4" id="KW-1185">Reference proteome</keyword>